<dbReference type="Pfam" id="PF01612">
    <property type="entry name" value="DNA_pol_A_exo1"/>
    <property type="match status" value="1"/>
</dbReference>
<feature type="domain" description="3'-5' exonuclease" evidence="2">
    <location>
        <begin position="352"/>
        <end position="530"/>
    </location>
</feature>
<dbReference type="AlphaFoldDB" id="A0A833VSP8"/>
<dbReference type="FunFam" id="3.30.420.10:FF:000098">
    <property type="entry name" value="Polynucleotidyl transferase ribonuclease H-like superfamily protein"/>
    <property type="match status" value="1"/>
</dbReference>
<evidence type="ECO:0000259" key="2">
    <source>
        <dbReference type="SMART" id="SM00474"/>
    </source>
</evidence>
<dbReference type="PANTHER" id="PTHR47765:SF2">
    <property type="entry name" value="EXONUCLEASE MUT-7 HOMOLOG"/>
    <property type="match status" value="1"/>
</dbReference>
<keyword evidence="4" id="KW-1185">Reference proteome</keyword>
<dbReference type="InterPro" id="IPR002562">
    <property type="entry name" value="3'-5'_exonuclease_dom"/>
</dbReference>
<dbReference type="EMBL" id="SWLB01000002">
    <property type="protein sequence ID" value="KAF3340560.1"/>
    <property type="molecule type" value="Genomic_DNA"/>
</dbReference>
<name>A0A833VSP8_9POAL</name>
<dbReference type="Proteomes" id="UP000623129">
    <property type="component" value="Unassembled WGS sequence"/>
</dbReference>
<dbReference type="OrthoDB" id="10261556at2759"/>
<accession>A0A833VSP8</accession>
<dbReference type="PANTHER" id="PTHR47765">
    <property type="entry name" value="3'-5' EXONUCLEASE DOMAIN-CONTAINING PROTEIN"/>
    <property type="match status" value="1"/>
</dbReference>
<dbReference type="InterPro" id="IPR036397">
    <property type="entry name" value="RNaseH_sf"/>
</dbReference>
<dbReference type="Gene3D" id="3.30.420.10">
    <property type="entry name" value="Ribonuclease H-like superfamily/Ribonuclease H"/>
    <property type="match status" value="1"/>
</dbReference>
<keyword evidence="3" id="KW-0269">Exonuclease</keyword>
<dbReference type="InterPro" id="IPR052408">
    <property type="entry name" value="Exonuclease_MUT-7-like"/>
</dbReference>
<feature type="compositionally biased region" description="Basic and acidic residues" evidence="1">
    <location>
        <begin position="553"/>
        <end position="579"/>
    </location>
</feature>
<evidence type="ECO:0000256" key="1">
    <source>
        <dbReference type="SAM" id="MobiDB-lite"/>
    </source>
</evidence>
<keyword evidence="3" id="KW-0378">Hydrolase</keyword>
<dbReference type="SUPFAM" id="SSF53098">
    <property type="entry name" value="Ribonuclease H-like"/>
    <property type="match status" value="1"/>
</dbReference>
<evidence type="ECO:0000313" key="4">
    <source>
        <dbReference type="Proteomes" id="UP000623129"/>
    </source>
</evidence>
<dbReference type="SMART" id="SM00474">
    <property type="entry name" value="35EXOc"/>
    <property type="match status" value="1"/>
</dbReference>
<dbReference type="InterPro" id="IPR012337">
    <property type="entry name" value="RNaseH-like_sf"/>
</dbReference>
<proteinExistence type="predicted"/>
<dbReference type="GO" id="GO:0008408">
    <property type="term" value="F:3'-5' exonuclease activity"/>
    <property type="evidence" value="ECO:0007669"/>
    <property type="project" value="InterPro"/>
</dbReference>
<sequence length="579" mass="66324">MNSMGCGLDETSNVTEFEGPFSKNQCICLHSFADLSHVSPAAFMYLLKECYIYGTQKATPKFRILQQQVARALHNGPQPGPFTFVAECMYIIPLMGPTYAEGFSHMLLSSLRHFKPMESARADFSNSKRVAVCLLFDILSGNVVHEERILRKIMEAYELDLNDVSFGGDPEEAQGKIGIFISKFIESGSFLTAVTLIERFEVRVVDESLLEKLIENSEYQAAEKLAAFMGQPTVCSLIRKYLALKMVKKAYELVKRHDLRDEFPFVSRAYKESVLKKFAEKGCWDLAEMRAQQDDKLLEYLVYLALEAGYTEKVDELCERYSLEGYVNSLAPEEITPGEDFLDRNKLSLEEIVWVDDMEGLLEATKYIERCKIVGIDSEWKPNYEKGSKPSKVSIIQIASEKRAFIFDLIKLYEEEPLMLDSCFRRILCSSHILKLGYNLQCDLHQLSHSYGDLECFRSYEMLLDIQKLFKQTPGGLAGLSKKVLGAALNKTRRNSNWEQRPLSLQQKEYAALDAAVLVHIFHHVRDQPHFGSAEGCKVEWKSHILNLRKERKREEDRGERTENEKETWAVHEETLPAN</sequence>
<protein>
    <submittedName>
        <fullName evidence="3">Exonuclease mut-7</fullName>
    </submittedName>
</protein>
<organism evidence="3 4">
    <name type="scientific">Carex littledalei</name>
    <dbReference type="NCBI Taxonomy" id="544730"/>
    <lineage>
        <taxon>Eukaryota</taxon>
        <taxon>Viridiplantae</taxon>
        <taxon>Streptophyta</taxon>
        <taxon>Embryophyta</taxon>
        <taxon>Tracheophyta</taxon>
        <taxon>Spermatophyta</taxon>
        <taxon>Magnoliopsida</taxon>
        <taxon>Liliopsida</taxon>
        <taxon>Poales</taxon>
        <taxon>Cyperaceae</taxon>
        <taxon>Cyperoideae</taxon>
        <taxon>Cariceae</taxon>
        <taxon>Carex</taxon>
        <taxon>Carex subgen. Euthyceras</taxon>
    </lineage>
</organism>
<feature type="region of interest" description="Disordered" evidence="1">
    <location>
        <begin position="551"/>
        <end position="579"/>
    </location>
</feature>
<keyword evidence="3" id="KW-0540">Nuclease</keyword>
<dbReference type="GO" id="GO:0006139">
    <property type="term" value="P:nucleobase-containing compound metabolic process"/>
    <property type="evidence" value="ECO:0007669"/>
    <property type="project" value="InterPro"/>
</dbReference>
<reference evidence="3" key="1">
    <citation type="submission" date="2020-01" db="EMBL/GenBank/DDBJ databases">
        <title>Genome sequence of Kobresia littledalei, the first chromosome-level genome in the family Cyperaceae.</title>
        <authorList>
            <person name="Qu G."/>
        </authorList>
    </citation>
    <scope>NUCLEOTIDE SEQUENCE</scope>
    <source>
        <strain evidence="3">C.B.Clarke</strain>
        <tissue evidence="3">Leaf</tissue>
    </source>
</reference>
<comment type="caution">
    <text evidence="3">The sequence shown here is derived from an EMBL/GenBank/DDBJ whole genome shotgun (WGS) entry which is preliminary data.</text>
</comment>
<dbReference type="GO" id="GO:0003676">
    <property type="term" value="F:nucleic acid binding"/>
    <property type="evidence" value="ECO:0007669"/>
    <property type="project" value="InterPro"/>
</dbReference>
<gene>
    <name evidence="3" type="ORF">FCM35_KLT09404</name>
</gene>
<evidence type="ECO:0000313" key="3">
    <source>
        <dbReference type="EMBL" id="KAF3340560.1"/>
    </source>
</evidence>